<keyword evidence="3" id="KW-1185">Reference proteome</keyword>
<evidence type="ECO:0000313" key="3">
    <source>
        <dbReference type="Proteomes" id="UP000325827"/>
    </source>
</evidence>
<gene>
    <name evidence="2" type="ORF">F6B43_16555</name>
</gene>
<comment type="caution">
    <text evidence="2">The sequence shown here is derived from an EMBL/GenBank/DDBJ whole genome shotgun (WGS) entry which is preliminary data.</text>
</comment>
<dbReference type="Proteomes" id="UP000325827">
    <property type="component" value="Unassembled WGS sequence"/>
</dbReference>
<evidence type="ECO:0008006" key="4">
    <source>
        <dbReference type="Google" id="ProtNLM"/>
    </source>
</evidence>
<sequence length="132" mass="13908">MRIWLRTTRRRLAGEEGYASTAILVPASLILLFLGLQAATWYLGTDAANTAAQAGYTVARAYESDGTAGIATADQLLDGTGLLINPQVAVNRTADTVTVTVTGQPVSLIPGVTFPTITRSHTGPVERWVPAP</sequence>
<dbReference type="EMBL" id="VYSA01000004">
    <property type="protein sequence ID" value="KAA9105970.1"/>
    <property type="molecule type" value="Genomic_DNA"/>
</dbReference>
<accession>A0A5J5IXE4</accession>
<keyword evidence="1" id="KW-0812">Transmembrane</keyword>
<dbReference type="OrthoDB" id="5080158at2"/>
<evidence type="ECO:0000256" key="1">
    <source>
        <dbReference type="SAM" id="Phobius"/>
    </source>
</evidence>
<evidence type="ECO:0000313" key="2">
    <source>
        <dbReference type="EMBL" id="KAA9105970.1"/>
    </source>
</evidence>
<keyword evidence="1" id="KW-0472">Membrane</keyword>
<protein>
    <recommendedName>
        <fullName evidence="4">Pilus assembly protein</fullName>
    </recommendedName>
</protein>
<dbReference type="RefSeq" id="WP_150450112.1">
    <property type="nucleotide sequence ID" value="NZ_VYSA01000004.1"/>
</dbReference>
<organism evidence="2 3">
    <name type="scientific">Microbacterium rhizomatis</name>
    <dbReference type="NCBI Taxonomy" id="1631477"/>
    <lineage>
        <taxon>Bacteria</taxon>
        <taxon>Bacillati</taxon>
        <taxon>Actinomycetota</taxon>
        <taxon>Actinomycetes</taxon>
        <taxon>Micrococcales</taxon>
        <taxon>Microbacteriaceae</taxon>
        <taxon>Microbacterium</taxon>
    </lineage>
</organism>
<reference evidence="3" key="1">
    <citation type="submission" date="2019-09" db="EMBL/GenBank/DDBJ databases">
        <title>Mumia zhuanghuii sp. nov. isolated from the intestinal contents of plateau pika (Ochotona curzoniae) in the Qinghai-Tibet plateau of China.</title>
        <authorList>
            <person name="Tian Z."/>
        </authorList>
    </citation>
    <scope>NUCLEOTIDE SEQUENCE [LARGE SCALE GENOMIC DNA]</scope>
    <source>
        <strain evidence="3">JCM 30598</strain>
    </source>
</reference>
<keyword evidence="1" id="KW-1133">Transmembrane helix</keyword>
<proteinExistence type="predicted"/>
<dbReference type="AlphaFoldDB" id="A0A5J5IXE4"/>
<feature type="transmembrane region" description="Helical" evidence="1">
    <location>
        <begin position="21"/>
        <end position="43"/>
    </location>
</feature>
<name>A0A5J5IXE4_9MICO</name>